<organism evidence="4 5">
    <name type="scientific">Streptomyces zagrosensis</name>
    <dbReference type="NCBI Taxonomy" id="1042984"/>
    <lineage>
        <taxon>Bacteria</taxon>
        <taxon>Bacillati</taxon>
        <taxon>Actinomycetota</taxon>
        <taxon>Actinomycetes</taxon>
        <taxon>Kitasatosporales</taxon>
        <taxon>Streptomycetaceae</taxon>
        <taxon>Streptomyces</taxon>
    </lineage>
</organism>
<evidence type="ECO:0000313" key="4">
    <source>
        <dbReference type="EMBL" id="MBB5940430.1"/>
    </source>
</evidence>
<reference evidence="4 5" key="1">
    <citation type="submission" date="2020-08" db="EMBL/GenBank/DDBJ databases">
        <title>Genomic Encyclopedia of Type Strains, Phase III (KMG-III): the genomes of soil and plant-associated and newly described type strains.</title>
        <authorList>
            <person name="Whitman W."/>
        </authorList>
    </citation>
    <scope>NUCLEOTIDE SEQUENCE [LARGE SCALE GENOMIC DNA]</scope>
    <source>
        <strain evidence="4 5">CECT 8305</strain>
    </source>
</reference>
<dbReference type="Gene3D" id="2.40.30.70">
    <property type="entry name" value="YaeB-like"/>
    <property type="match status" value="1"/>
</dbReference>
<dbReference type="Pfam" id="PF01980">
    <property type="entry name" value="TrmO_N"/>
    <property type="match status" value="1"/>
</dbReference>
<dbReference type="RefSeq" id="WP_184580547.1">
    <property type="nucleotide sequence ID" value="NZ_JACHJL010000052.1"/>
</dbReference>
<dbReference type="SUPFAM" id="SSF118196">
    <property type="entry name" value="YaeB-like"/>
    <property type="match status" value="1"/>
</dbReference>
<dbReference type="AlphaFoldDB" id="A0A7W9QHL2"/>
<dbReference type="InterPro" id="IPR036414">
    <property type="entry name" value="YaeB_N_sf"/>
</dbReference>
<dbReference type="Proteomes" id="UP000588098">
    <property type="component" value="Unassembled WGS sequence"/>
</dbReference>
<dbReference type="InterPro" id="IPR023370">
    <property type="entry name" value="TrmO-like_N"/>
</dbReference>
<dbReference type="InterPro" id="IPR040372">
    <property type="entry name" value="YaeB-like"/>
</dbReference>
<dbReference type="GO" id="GO:0008168">
    <property type="term" value="F:methyltransferase activity"/>
    <property type="evidence" value="ECO:0007669"/>
    <property type="project" value="UniProtKB-KW"/>
</dbReference>
<gene>
    <name evidence="4" type="ORF">FHS42_007528</name>
</gene>
<evidence type="ECO:0000259" key="3">
    <source>
        <dbReference type="PROSITE" id="PS51668"/>
    </source>
</evidence>
<dbReference type="EMBL" id="JACHJL010000052">
    <property type="protein sequence ID" value="MBB5940430.1"/>
    <property type="molecule type" value="Genomic_DNA"/>
</dbReference>
<feature type="domain" description="TsaA-like" evidence="3">
    <location>
        <begin position="7"/>
        <end position="139"/>
    </location>
</feature>
<evidence type="ECO:0000256" key="2">
    <source>
        <dbReference type="ARBA" id="ARBA00033753"/>
    </source>
</evidence>
<dbReference type="PANTHER" id="PTHR12818:SF0">
    <property type="entry name" value="TRNA (ADENINE(37)-N6)-METHYLTRANSFERASE"/>
    <property type="match status" value="1"/>
</dbReference>
<proteinExistence type="inferred from homology"/>
<accession>A0A7W9QHL2</accession>
<evidence type="ECO:0000313" key="5">
    <source>
        <dbReference type="Proteomes" id="UP000588098"/>
    </source>
</evidence>
<comment type="caution">
    <text evidence="4">The sequence shown here is derived from an EMBL/GenBank/DDBJ whole genome shotgun (WGS) entry which is preliminary data.</text>
</comment>
<evidence type="ECO:0000256" key="1">
    <source>
        <dbReference type="ARBA" id="ARBA00022691"/>
    </source>
</evidence>
<protein>
    <submittedName>
        <fullName evidence="4">tRNA (Thr-GGU) A37 N-methylase</fullName>
    </submittedName>
</protein>
<sequence>MTEPLALTPVATVVGGHQHPVDDFQGGVESIIRLDARYPLESLQGLETFSHLTVIWHFHRASPADVALHARSPRGNPRWPATGTFAHRNHRRPNQLATSYPRLLRTDGRDLHVTELDAIEGTPVIDIAPYFPQMGPRGVVTVPSWVTEMLPNYWGHTDHR</sequence>
<comment type="similarity">
    <text evidence="2">Belongs to the tRNA methyltransferase O family.</text>
</comment>
<dbReference type="GO" id="GO:0032259">
    <property type="term" value="P:methylation"/>
    <property type="evidence" value="ECO:0007669"/>
    <property type="project" value="UniProtKB-KW"/>
</dbReference>
<keyword evidence="4" id="KW-0489">Methyltransferase</keyword>
<keyword evidence="4" id="KW-0808">Transferase</keyword>
<name>A0A7W9QHL2_9ACTN</name>
<keyword evidence="1" id="KW-0949">S-adenosyl-L-methionine</keyword>
<keyword evidence="5" id="KW-1185">Reference proteome</keyword>
<dbReference type="PANTHER" id="PTHR12818">
    <property type="entry name" value="TRNA (ADENINE(37)-N6)-METHYLTRANSFERASE"/>
    <property type="match status" value="1"/>
</dbReference>
<dbReference type="InterPro" id="IPR036413">
    <property type="entry name" value="YaeB-like_sf"/>
</dbReference>
<dbReference type="CDD" id="cd09281">
    <property type="entry name" value="UPF0066"/>
    <property type="match status" value="1"/>
</dbReference>
<dbReference type="PROSITE" id="PS51668">
    <property type="entry name" value="TSAA_2"/>
    <property type="match status" value="1"/>
</dbReference>